<dbReference type="InterPro" id="IPR019012">
    <property type="entry name" value="RNA_cap_Gua-N2-MeTrfase"/>
</dbReference>
<name>A0A9D4TVS4_CHLVU</name>
<feature type="compositionally biased region" description="Basic residues" evidence="8">
    <location>
        <begin position="902"/>
        <end position="913"/>
    </location>
</feature>
<dbReference type="PANTHER" id="PTHR14741">
    <property type="entry name" value="S-ADENOSYLMETHIONINE-DEPENDENT METHYLTRANSFERASE RELATED"/>
    <property type="match status" value="1"/>
</dbReference>
<reference evidence="10" key="2">
    <citation type="submission" date="2020-11" db="EMBL/GenBank/DDBJ databases">
        <authorList>
            <person name="Cecchin M."/>
            <person name="Marcolungo L."/>
            <person name="Rossato M."/>
            <person name="Girolomoni L."/>
            <person name="Cosentino E."/>
            <person name="Cuine S."/>
            <person name="Li-Beisson Y."/>
            <person name="Delledonne M."/>
            <person name="Ballottari M."/>
        </authorList>
    </citation>
    <scope>NUCLEOTIDE SEQUENCE</scope>
    <source>
        <strain evidence="10">211/11P</strain>
        <tissue evidence="10">Whole cell</tissue>
    </source>
</reference>
<comment type="catalytic activity">
    <reaction evidence="4">
        <text>a 5'-end (N(7)-methyl 5'-triphosphoguanosine)-ribonucleoside in snoRNA + S-adenosyl-L-methionine = a 5'-end (N(2),N(7)-dimethyl 5'-triphosphoguanosine)-ribonucleoside in snoRNA + S-adenosyl-L-homocysteine + H(+)</text>
        <dbReference type="Rhea" id="RHEA:78475"/>
        <dbReference type="Rhea" id="RHEA-COMP:19086"/>
        <dbReference type="Rhea" id="RHEA-COMP:19088"/>
        <dbReference type="ChEBI" id="CHEBI:15378"/>
        <dbReference type="ChEBI" id="CHEBI:57856"/>
        <dbReference type="ChEBI" id="CHEBI:59789"/>
        <dbReference type="ChEBI" id="CHEBI:156461"/>
        <dbReference type="ChEBI" id="CHEBI:172880"/>
    </reaction>
    <physiologicalReaction direction="left-to-right" evidence="4">
        <dbReference type="Rhea" id="RHEA:78476"/>
    </physiologicalReaction>
</comment>
<dbReference type="GO" id="GO:0071164">
    <property type="term" value="F:RNA cap trimethylguanosine synthase activity"/>
    <property type="evidence" value="ECO:0007669"/>
    <property type="project" value="TreeGrafter"/>
</dbReference>
<comment type="caution">
    <text evidence="10">The sequence shown here is derived from an EMBL/GenBank/DDBJ whole genome shotgun (WGS) entry which is preliminary data.</text>
</comment>
<dbReference type="CDD" id="cd02440">
    <property type="entry name" value="AdoMet_MTases"/>
    <property type="match status" value="1"/>
</dbReference>
<organism evidence="10 11">
    <name type="scientific">Chlorella vulgaris</name>
    <name type="common">Green alga</name>
    <dbReference type="NCBI Taxonomy" id="3077"/>
    <lineage>
        <taxon>Eukaryota</taxon>
        <taxon>Viridiplantae</taxon>
        <taxon>Chlorophyta</taxon>
        <taxon>core chlorophytes</taxon>
        <taxon>Trebouxiophyceae</taxon>
        <taxon>Chlorellales</taxon>
        <taxon>Chlorellaceae</taxon>
        <taxon>Chlorella clade</taxon>
        <taxon>Chlorella</taxon>
    </lineage>
</organism>
<evidence type="ECO:0000256" key="1">
    <source>
        <dbReference type="ARBA" id="ARBA00018517"/>
    </source>
</evidence>
<feature type="region of interest" description="Disordered" evidence="8">
    <location>
        <begin position="292"/>
        <end position="334"/>
    </location>
</feature>
<dbReference type="SUPFAM" id="SSF53335">
    <property type="entry name" value="S-adenosyl-L-methionine-dependent methyltransferases"/>
    <property type="match status" value="1"/>
</dbReference>
<feature type="compositionally biased region" description="Basic and acidic residues" evidence="8">
    <location>
        <begin position="826"/>
        <end position="838"/>
    </location>
</feature>
<comment type="catalytic activity">
    <reaction evidence="6">
        <text>a 5'-end (N(7)-methyl 5'-triphosphoguanosine)-ribonucleoside in snRNA + S-adenosyl-L-methionine = a 5'-end (N(2),N(7)-dimethyl 5'-triphosphoguanosine)-ribonucleoside in snRNA + S-adenosyl-L-homocysteine + H(+)</text>
        <dbReference type="Rhea" id="RHEA:78471"/>
        <dbReference type="Rhea" id="RHEA-COMP:19085"/>
        <dbReference type="Rhea" id="RHEA-COMP:19087"/>
        <dbReference type="ChEBI" id="CHEBI:15378"/>
        <dbReference type="ChEBI" id="CHEBI:57856"/>
        <dbReference type="ChEBI" id="CHEBI:59789"/>
        <dbReference type="ChEBI" id="CHEBI:156461"/>
        <dbReference type="ChEBI" id="CHEBI:172880"/>
    </reaction>
    <physiologicalReaction direction="left-to-right" evidence="6">
        <dbReference type="Rhea" id="RHEA:78472"/>
    </physiologicalReaction>
</comment>
<dbReference type="EMBL" id="SIDB01000002">
    <property type="protein sequence ID" value="KAI3436024.1"/>
    <property type="molecule type" value="Genomic_DNA"/>
</dbReference>
<dbReference type="PANTHER" id="PTHR14741:SF32">
    <property type="entry name" value="TRIMETHYLGUANOSINE SYNTHASE"/>
    <property type="match status" value="1"/>
</dbReference>
<accession>A0A9D4TVS4</accession>
<dbReference type="InterPro" id="IPR001202">
    <property type="entry name" value="WW_dom"/>
</dbReference>
<dbReference type="InterPro" id="IPR029063">
    <property type="entry name" value="SAM-dependent_MTases_sf"/>
</dbReference>
<evidence type="ECO:0000259" key="9">
    <source>
        <dbReference type="PROSITE" id="PS50020"/>
    </source>
</evidence>
<comment type="catalytic activity">
    <reaction evidence="5">
        <text>a 5'-end (N(2),N(7)-dimethyl 5'-triphosphoguanosine)-ribonucleoside in snRNA + S-adenosyl-L-methionine = a 5'-end (N(2),N(2),N(7)-trimethyl 5'-triphosphoguanosine)-ribonucleoside in snRNA + S-adenosyl-L-homocysteine + H(+)</text>
        <dbReference type="Rhea" id="RHEA:78479"/>
        <dbReference type="Rhea" id="RHEA-COMP:19087"/>
        <dbReference type="Rhea" id="RHEA-COMP:19089"/>
        <dbReference type="ChEBI" id="CHEBI:15378"/>
        <dbReference type="ChEBI" id="CHEBI:57856"/>
        <dbReference type="ChEBI" id="CHEBI:59789"/>
        <dbReference type="ChEBI" id="CHEBI:167623"/>
        <dbReference type="ChEBI" id="CHEBI:172880"/>
    </reaction>
    <physiologicalReaction direction="left-to-right" evidence="5">
        <dbReference type="Rhea" id="RHEA:78480"/>
    </physiologicalReaction>
</comment>
<evidence type="ECO:0000256" key="7">
    <source>
        <dbReference type="ARBA" id="ARBA00049790"/>
    </source>
</evidence>
<dbReference type="AlphaFoldDB" id="A0A9D4TVS4"/>
<keyword evidence="11" id="KW-1185">Reference proteome</keyword>
<comment type="catalytic activity">
    <reaction evidence="3">
        <text>a 5'-end (N(2),N(7)-dimethyl 5'-triphosphoguanosine)-ribonucleoside in snoRNA + S-adenosyl-L-methionine = a 5'-end (N(2),N(2),N(7)-trimethyl 5'-triphosphoguanosine)-ribonucleoside in snoRNA + S-adenosyl-L-homocysteine + H(+)</text>
        <dbReference type="Rhea" id="RHEA:78507"/>
        <dbReference type="Rhea" id="RHEA-COMP:19088"/>
        <dbReference type="Rhea" id="RHEA-COMP:19090"/>
        <dbReference type="ChEBI" id="CHEBI:15378"/>
        <dbReference type="ChEBI" id="CHEBI:57856"/>
        <dbReference type="ChEBI" id="CHEBI:59789"/>
        <dbReference type="ChEBI" id="CHEBI:167623"/>
        <dbReference type="ChEBI" id="CHEBI:172880"/>
    </reaction>
    <physiologicalReaction direction="left-to-right" evidence="3">
        <dbReference type="Rhea" id="RHEA:78508"/>
    </physiologicalReaction>
</comment>
<evidence type="ECO:0000256" key="5">
    <source>
        <dbReference type="ARBA" id="ARBA00048763"/>
    </source>
</evidence>
<feature type="domain" description="WW" evidence="9">
    <location>
        <begin position="174"/>
        <end position="208"/>
    </location>
</feature>
<evidence type="ECO:0000256" key="4">
    <source>
        <dbReference type="ARBA" id="ARBA00048740"/>
    </source>
</evidence>
<dbReference type="Proteomes" id="UP001055712">
    <property type="component" value="Unassembled WGS sequence"/>
</dbReference>
<dbReference type="Gene3D" id="2.20.70.10">
    <property type="match status" value="1"/>
</dbReference>
<feature type="region of interest" description="Disordered" evidence="8">
    <location>
        <begin position="434"/>
        <end position="490"/>
    </location>
</feature>
<evidence type="ECO:0000313" key="11">
    <source>
        <dbReference type="Proteomes" id="UP001055712"/>
    </source>
</evidence>
<dbReference type="SUPFAM" id="SSF51045">
    <property type="entry name" value="WW domain"/>
    <property type="match status" value="1"/>
</dbReference>
<evidence type="ECO:0000313" key="10">
    <source>
        <dbReference type="EMBL" id="KAI3436024.1"/>
    </source>
</evidence>
<evidence type="ECO:0000256" key="3">
    <source>
        <dbReference type="ARBA" id="ARBA00047418"/>
    </source>
</evidence>
<evidence type="ECO:0000256" key="8">
    <source>
        <dbReference type="SAM" id="MobiDB-lite"/>
    </source>
</evidence>
<dbReference type="OrthoDB" id="194443at2759"/>
<feature type="compositionally biased region" description="Low complexity" evidence="8">
    <location>
        <begin position="292"/>
        <end position="313"/>
    </location>
</feature>
<feature type="compositionally biased region" description="Low complexity" evidence="8">
    <location>
        <begin position="773"/>
        <end position="808"/>
    </location>
</feature>
<evidence type="ECO:0000256" key="2">
    <source>
        <dbReference type="ARBA" id="ARBA00025783"/>
    </source>
</evidence>
<protein>
    <recommendedName>
        <fullName evidence="1">Trimethylguanosine synthase</fullName>
    </recommendedName>
    <alternativeName>
        <fullName evidence="7">Cap-specific guanine-N(2) methyltransferase</fullName>
    </alternativeName>
</protein>
<dbReference type="InterPro" id="IPR036020">
    <property type="entry name" value="WW_dom_sf"/>
</dbReference>
<dbReference type="Pfam" id="PF09445">
    <property type="entry name" value="Methyltransf_15"/>
    <property type="match status" value="1"/>
</dbReference>
<reference evidence="10" key="1">
    <citation type="journal article" date="2019" name="Plant J.">
        <title>Chlorella vulgaris genome assembly and annotation reveals the molecular basis for metabolic acclimation to high light conditions.</title>
        <authorList>
            <person name="Cecchin M."/>
            <person name="Marcolungo L."/>
            <person name="Rossato M."/>
            <person name="Girolomoni L."/>
            <person name="Cosentino E."/>
            <person name="Cuine S."/>
            <person name="Li-Beisson Y."/>
            <person name="Delledonne M."/>
            <person name="Ballottari M."/>
        </authorList>
    </citation>
    <scope>NUCLEOTIDE SEQUENCE</scope>
    <source>
        <strain evidence="10">211/11P</strain>
    </source>
</reference>
<sequence>MSEIKSCGFRTCLELARDDVGVYAVGDSCLLHTRIFEDIGLVWGCKRQRGNGNKSKQGTAAQQLGGWLDDEEEFGVDEAELAVLQALGLPAGFGTTKQPRAFGWEEQIVVAAPTESIVLAAQEHPAAPASVAVVATRPADGVAASAAGASAAQPLMLSLQQLAWQSTTAAQGRVDPSSPWQQAWDAGTCHFYYYNEAAQLTQWDAPVEGFRAAPLQWNPSLGDPAVQQQQQQYDHHMHLQQAQQLAHQQAQQQQASLRQAVSVADLEAQLMAAAGGGDAAASDPTTLQAAALAAGPGAGSHHALQTEASLAPEQEAEAEEEQQHVQEQAMQRGVASGGPVLLAGEEAAQGSHIRFASDAEEEEEEEDGGQAAGPRQLEGVQAAGLSAPAEGGAVVELLAADVQQHMAVSAADGAEAPVGAANAQTAAVQAAEGCEREAAAEQQGPAAGGPVEGGTELLSNRARKKKKKQAQQQQQQQQQPDEAQVLPGEAAAVSKAVVSSSGGGGRRPIQLPAEMDRKLEKYFLQRYSLFSRYDEGIQVDDQGWYSVTPEVVAAQHAQRAVEALGPECVACDPFAGAGGNVIQFALHCARVVAVEIDEGRMAMLRNNAEVYGVADKVHFIRGDFFEHAQNIKADVVFYSPPWGGPEYSQQAVYDVHLMGGQGFGLKKLLDLAFGTMGARGAIAFLPRNCDLQQLADTLPEGHTFCEVEREVVNNVCKGLTIYYGELARGLQQLVPGQQGLPVAEGPAVPKLDGEELVAALPDHEPGATPGPMPASTQAASATEAAAATEATIAAAERAAPCPAQPQQQERWDNVAQSQAQQQEEDGQGHGHEAGEKRAAGVGAEQATHHPSYGLAGQDQTAVLTDVEQLPPHPAVVAAEQARQSAQAPSGHPIDEEAASASGRHKHKPGCRQQ</sequence>
<evidence type="ECO:0000256" key="6">
    <source>
        <dbReference type="ARBA" id="ARBA00049075"/>
    </source>
</evidence>
<feature type="compositionally biased region" description="Low complexity" evidence="8">
    <location>
        <begin position="470"/>
        <end position="479"/>
    </location>
</feature>
<dbReference type="Gene3D" id="3.40.50.150">
    <property type="entry name" value="Vaccinia Virus protein VP39"/>
    <property type="match status" value="1"/>
</dbReference>
<gene>
    <name evidence="10" type="ORF">D9Q98_002081</name>
</gene>
<feature type="region of interest" description="Disordered" evidence="8">
    <location>
        <begin position="761"/>
        <end position="913"/>
    </location>
</feature>
<dbReference type="CDD" id="cd00201">
    <property type="entry name" value="WW"/>
    <property type="match status" value="1"/>
</dbReference>
<dbReference type="GO" id="GO:0005634">
    <property type="term" value="C:nucleus"/>
    <property type="evidence" value="ECO:0007669"/>
    <property type="project" value="TreeGrafter"/>
</dbReference>
<comment type="similarity">
    <text evidence="2">Belongs to the methyltransferase superfamily. Trimethylguanosine synthase family.</text>
</comment>
<proteinExistence type="inferred from homology"/>
<dbReference type="PROSITE" id="PS50020">
    <property type="entry name" value="WW_DOMAIN_2"/>
    <property type="match status" value="1"/>
</dbReference>